<accession>A0AC61RL15</accession>
<dbReference type="Proteomes" id="UP000306319">
    <property type="component" value="Unassembled WGS sequence"/>
</dbReference>
<comment type="caution">
    <text evidence="1">The sequence shown here is derived from an EMBL/GenBank/DDBJ whole genome shotgun (WGS) entry which is preliminary data.</text>
</comment>
<evidence type="ECO:0000313" key="2">
    <source>
        <dbReference type="Proteomes" id="UP000306319"/>
    </source>
</evidence>
<organism evidence="1 2">
    <name type="scientific">Lepagella muris</name>
    <dbReference type="NCBI Taxonomy" id="3032870"/>
    <lineage>
        <taxon>Bacteria</taxon>
        <taxon>Pseudomonadati</taxon>
        <taxon>Bacteroidota</taxon>
        <taxon>Bacteroidia</taxon>
        <taxon>Bacteroidales</taxon>
        <taxon>Muribaculaceae</taxon>
        <taxon>Lepagella</taxon>
    </lineage>
</organism>
<reference evidence="1" key="1">
    <citation type="submission" date="2019-04" db="EMBL/GenBank/DDBJ databases">
        <title>Microbes associate with the intestines of laboratory mice.</title>
        <authorList>
            <person name="Navarre W."/>
            <person name="Wong E."/>
            <person name="Huang K."/>
            <person name="Tropini C."/>
            <person name="Ng K."/>
            <person name="Yu B."/>
        </authorList>
    </citation>
    <scope>NUCLEOTIDE SEQUENCE</scope>
    <source>
        <strain evidence="1">NM04_E33</strain>
    </source>
</reference>
<gene>
    <name evidence="1" type="ORF">E5331_04835</name>
</gene>
<keyword evidence="2" id="KW-1185">Reference proteome</keyword>
<evidence type="ECO:0000313" key="1">
    <source>
        <dbReference type="EMBL" id="TGY79705.1"/>
    </source>
</evidence>
<sequence length="317" mass="34341">MKRIFTLIAVLGIVVSAMAQRPLVTLSHNGELSFFTSLSAFTEAIDSAQNGDIIYLSEGNFAVTDGELTLKKRLSIVGCGYKSHILADIFISVSEKYMMDAPLFDGVRLHELDFSSSNKDNLGNVEIRKSRIQNLAHPYYAGNNIMVDRCYIENVSSQSSGNNIIYTNSKIGNLDNAYFCAIINCNVGSASCTPLTVTGSIIGNIINPGQYNNSNVFNTCMPRSSTAGINGHLYDKCYFVEESEGSTTNILDENLECTLDLVSLGYLDENGTQVGVYGGDFPFSETPSVPTVDSAKSSVVYDSEANQLKVTISVAPN</sequence>
<proteinExistence type="predicted"/>
<dbReference type="EMBL" id="SRYB01000005">
    <property type="protein sequence ID" value="TGY79705.1"/>
    <property type="molecule type" value="Genomic_DNA"/>
</dbReference>
<protein>
    <submittedName>
        <fullName evidence="1">Uncharacterized protein</fullName>
    </submittedName>
</protein>
<name>A0AC61RL15_9BACT</name>